<organism evidence="1 2">
    <name type="scientific">Vibrio qinghaiensis</name>
    <dbReference type="NCBI Taxonomy" id="2025808"/>
    <lineage>
        <taxon>Bacteria</taxon>
        <taxon>Pseudomonadati</taxon>
        <taxon>Pseudomonadota</taxon>
        <taxon>Gammaproteobacteria</taxon>
        <taxon>Vibrionales</taxon>
        <taxon>Vibrionaceae</taxon>
        <taxon>Vibrio</taxon>
    </lineage>
</organism>
<name>A0A223N2X3_9VIBR</name>
<dbReference type="RefSeq" id="WP_094501494.1">
    <property type="nucleotide sequence ID" value="NZ_CAWNHI010000002.1"/>
</dbReference>
<dbReference type="AlphaFoldDB" id="A0A223N2X3"/>
<evidence type="ECO:0000313" key="1">
    <source>
        <dbReference type="EMBL" id="ASU24050.1"/>
    </source>
</evidence>
<dbReference type="KEGG" id="vqi:CCZ37_15965"/>
<keyword evidence="2" id="KW-1185">Reference proteome</keyword>
<dbReference type="NCBIfam" id="NF033831">
    <property type="entry name" value="sce7725_fam"/>
    <property type="match status" value="1"/>
</dbReference>
<sequence length="314" mass="35681">MYFPFLRGKQNELLALRECVGKVSESGKVVPIIEPVTKGFSPVLKCINTLCDKNVEHIIVFNSQNGDLGKSPKQMTALVDEIKSKTQAQHFAFILNSSTKASEINDFLASIGERKFSFIHNASFSDPKFLFSISSNVNFCHHIFIDSNVSRSYKQQFNDFSRVNISDCFRSVSKNSEYADPNHEFYTDAHLTYITDGFSGFGDYTTLSERFKSGGFQPYTAALHLTHEVTDTGDIWVRHFLSEVYEYPTSDQAALIHEALPEMVAFINEFKDYFSFSEAIKEIIDIDNEGRSTNLGYMKKLAIKHHIELLLKIL</sequence>
<dbReference type="EMBL" id="CP022742">
    <property type="protein sequence ID" value="ASU24050.1"/>
    <property type="molecule type" value="Genomic_DNA"/>
</dbReference>
<dbReference type="Proteomes" id="UP000215148">
    <property type="component" value="Chromosome 2"/>
</dbReference>
<dbReference type="InterPro" id="IPR047727">
    <property type="entry name" value="Sce7725-like"/>
</dbReference>
<evidence type="ECO:0000313" key="2">
    <source>
        <dbReference type="Proteomes" id="UP000215148"/>
    </source>
</evidence>
<reference evidence="1 2" key="1">
    <citation type="submission" date="2017-08" db="EMBL/GenBank/DDBJ databases">
        <title>The Vibrio qinghaiensis sp.-Q67 is a luminous bacteria isolated firstly from Qinghai lake, Qinghai province, China, which has been proved to be very sensitive to detect environmental and food pollutants. Therefore, complete genome analysis of V. qinghaiensis sp.-Q67 highlights the potential application of this strain on detection of hazards in the contaminated environments.</title>
        <authorList>
            <person name="Gong L."/>
        </authorList>
    </citation>
    <scope>NUCLEOTIDE SEQUENCE [LARGE SCALE GENOMIC DNA]</scope>
    <source>
        <strain evidence="1 2">Q67</strain>
    </source>
</reference>
<accession>A0A223N2X3</accession>
<protein>
    <submittedName>
        <fullName evidence="1">Uncharacterized protein</fullName>
    </submittedName>
</protein>
<proteinExistence type="predicted"/>
<gene>
    <name evidence="1" type="ORF">CCZ37_15965</name>
</gene>